<evidence type="ECO:0000256" key="2">
    <source>
        <dbReference type="ARBA" id="ARBA00022448"/>
    </source>
</evidence>
<protein>
    <recommendedName>
        <fullName evidence="9">Protein translocase subunit SecE</fullName>
    </recommendedName>
</protein>
<evidence type="ECO:0000313" key="11">
    <source>
        <dbReference type="EMBL" id="MBY4797406.1"/>
    </source>
</evidence>
<evidence type="ECO:0000256" key="9">
    <source>
        <dbReference type="HAMAP-Rule" id="MF_00422"/>
    </source>
</evidence>
<keyword evidence="7 9" id="KW-0811">Translocation</keyword>
<keyword evidence="8 9" id="KW-0472">Membrane</keyword>
<dbReference type="InterPro" id="IPR001901">
    <property type="entry name" value="Translocase_SecE/Sec61-g"/>
</dbReference>
<name>A0ABS7MJZ7_9ACTN</name>
<proteinExistence type="inferred from homology"/>
<accession>A0ABS7MJZ7</accession>
<evidence type="ECO:0000256" key="6">
    <source>
        <dbReference type="ARBA" id="ARBA00022989"/>
    </source>
</evidence>
<dbReference type="PANTHER" id="PTHR33910">
    <property type="entry name" value="PROTEIN TRANSLOCASE SUBUNIT SECE"/>
    <property type="match status" value="1"/>
</dbReference>
<keyword evidence="3 9" id="KW-1003">Cell membrane</keyword>
<feature type="compositionally biased region" description="Low complexity" evidence="10">
    <location>
        <begin position="13"/>
        <end position="34"/>
    </location>
</feature>
<gene>
    <name evidence="9 11" type="primary">secE</name>
    <name evidence="11" type="ORF">K6V98_03370</name>
</gene>
<dbReference type="InterPro" id="IPR005807">
    <property type="entry name" value="SecE_bac"/>
</dbReference>
<dbReference type="HAMAP" id="MF_00422">
    <property type="entry name" value="SecE"/>
    <property type="match status" value="1"/>
</dbReference>
<dbReference type="PANTHER" id="PTHR33910:SF1">
    <property type="entry name" value="PROTEIN TRANSLOCASE SUBUNIT SECE"/>
    <property type="match status" value="1"/>
</dbReference>
<evidence type="ECO:0000256" key="1">
    <source>
        <dbReference type="ARBA" id="ARBA00004370"/>
    </source>
</evidence>
<evidence type="ECO:0000256" key="3">
    <source>
        <dbReference type="ARBA" id="ARBA00022475"/>
    </source>
</evidence>
<evidence type="ECO:0000313" key="12">
    <source>
        <dbReference type="Proteomes" id="UP000700908"/>
    </source>
</evidence>
<keyword evidence="6 9" id="KW-1133">Transmembrane helix</keyword>
<feature type="region of interest" description="Disordered" evidence="10">
    <location>
        <begin position="1"/>
        <end position="56"/>
    </location>
</feature>
<reference evidence="11 12" key="1">
    <citation type="submission" date="2021-08" db="EMBL/GenBank/DDBJ databases">
        <title>Collinsella faecalis sp. nov. isolated from swine faeces.</title>
        <authorList>
            <person name="Oh B.S."/>
            <person name="Lee J.H."/>
        </authorList>
    </citation>
    <scope>NUCLEOTIDE SEQUENCE [LARGE SCALE GENOMIC DNA]</scope>
    <source>
        <strain evidence="11 12">AGMB00827</strain>
    </source>
</reference>
<organism evidence="11 12">
    <name type="scientific">Collinsella ureilytica</name>
    <dbReference type="NCBI Taxonomy" id="2869515"/>
    <lineage>
        <taxon>Bacteria</taxon>
        <taxon>Bacillati</taxon>
        <taxon>Actinomycetota</taxon>
        <taxon>Coriobacteriia</taxon>
        <taxon>Coriobacteriales</taxon>
        <taxon>Coriobacteriaceae</taxon>
        <taxon>Collinsella</taxon>
    </lineage>
</organism>
<comment type="caution">
    <text evidence="11">The sequence shown here is derived from an EMBL/GenBank/DDBJ whole genome shotgun (WGS) entry which is preliminary data.</text>
</comment>
<feature type="transmembrane region" description="Helical" evidence="9">
    <location>
        <begin position="80"/>
        <end position="101"/>
    </location>
</feature>
<evidence type="ECO:0000256" key="7">
    <source>
        <dbReference type="ARBA" id="ARBA00023010"/>
    </source>
</evidence>
<dbReference type="EMBL" id="JAIMFO010000005">
    <property type="protein sequence ID" value="MBY4797406.1"/>
    <property type="molecule type" value="Genomic_DNA"/>
</dbReference>
<comment type="function">
    <text evidence="9">Essential subunit of the Sec protein translocation channel SecYEG. Clamps together the 2 halves of SecY. May contact the channel plug during translocation.</text>
</comment>
<dbReference type="InterPro" id="IPR038379">
    <property type="entry name" value="SecE_sf"/>
</dbReference>
<keyword evidence="12" id="KW-1185">Reference proteome</keyword>
<dbReference type="Proteomes" id="UP000700908">
    <property type="component" value="Unassembled WGS sequence"/>
</dbReference>
<evidence type="ECO:0000256" key="5">
    <source>
        <dbReference type="ARBA" id="ARBA00022927"/>
    </source>
</evidence>
<comment type="subcellular location">
    <subcellularLocation>
        <location evidence="9">Cell membrane</location>
        <topology evidence="9">Single-pass membrane protein</topology>
    </subcellularLocation>
    <subcellularLocation>
        <location evidence="1">Membrane</location>
    </subcellularLocation>
</comment>
<comment type="similarity">
    <text evidence="9">Belongs to the SecE/SEC61-gamma family.</text>
</comment>
<comment type="subunit">
    <text evidence="9">Component of the Sec protein translocase complex. Heterotrimer consisting of SecY, SecE and SecG subunits. The heterotrimers can form oligomers, although 1 heterotrimer is thought to be able to translocate proteins. Interacts with the ribosome. Interacts with SecDF, and other proteins may be involved. Interacts with SecA.</text>
</comment>
<evidence type="ECO:0000256" key="10">
    <source>
        <dbReference type="SAM" id="MobiDB-lite"/>
    </source>
</evidence>
<dbReference type="RefSeq" id="WP_222199126.1">
    <property type="nucleotide sequence ID" value="NZ_JAIMFO010000005.1"/>
</dbReference>
<evidence type="ECO:0000256" key="8">
    <source>
        <dbReference type="ARBA" id="ARBA00023136"/>
    </source>
</evidence>
<dbReference type="Gene3D" id="1.20.5.1030">
    <property type="entry name" value="Preprotein translocase secy subunit"/>
    <property type="match status" value="1"/>
</dbReference>
<keyword evidence="2 9" id="KW-0813">Transport</keyword>
<sequence>MANKKKTKKAQKEATANAGAATSVKAAKAAPKQSAARRSKPQKSAKKSSGKPGFLSRMTGYFANVRTEMRRVVWPTKKELLNYSVAVCASLIVVGIVIALLDVAITQGLVLFSGLRG</sequence>
<keyword evidence="5 9" id="KW-0653">Protein transport</keyword>
<dbReference type="NCBIfam" id="TIGR00964">
    <property type="entry name" value="secE_bact"/>
    <property type="match status" value="1"/>
</dbReference>
<feature type="compositionally biased region" description="Basic residues" evidence="10">
    <location>
        <begin position="35"/>
        <end position="49"/>
    </location>
</feature>
<evidence type="ECO:0000256" key="4">
    <source>
        <dbReference type="ARBA" id="ARBA00022692"/>
    </source>
</evidence>
<dbReference type="Pfam" id="PF00584">
    <property type="entry name" value="SecE"/>
    <property type="match status" value="1"/>
</dbReference>
<keyword evidence="4 9" id="KW-0812">Transmembrane</keyword>